<dbReference type="GO" id="GO:0006260">
    <property type="term" value="P:DNA replication"/>
    <property type="evidence" value="ECO:0007669"/>
    <property type="project" value="UniProtKB-KW"/>
</dbReference>
<evidence type="ECO:0000256" key="1">
    <source>
        <dbReference type="ARBA" id="ARBA00022598"/>
    </source>
</evidence>
<keyword evidence="4" id="KW-0227">DNA damage</keyword>
<proteinExistence type="predicted"/>
<dbReference type="GO" id="GO:0046872">
    <property type="term" value="F:metal ion binding"/>
    <property type="evidence" value="ECO:0007669"/>
    <property type="project" value="UniProtKB-KW"/>
</dbReference>
<dbReference type="Pfam" id="PF01653">
    <property type="entry name" value="DNA_ligase_aden"/>
    <property type="match status" value="1"/>
</dbReference>
<dbReference type="Pfam" id="PF22745">
    <property type="entry name" value="Nlig-Ia"/>
    <property type="match status" value="1"/>
</dbReference>
<dbReference type="Gene3D" id="3.30.470.30">
    <property type="entry name" value="DNA ligase/mRNA capping enzyme"/>
    <property type="match status" value="1"/>
</dbReference>
<keyword evidence="3" id="KW-0479">Metal-binding</keyword>
<gene>
    <name evidence="10" type="ORF">S01H4_01003</name>
</gene>
<evidence type="ECO:0000256" key="7">
    <source>
        <dbReference type="ARBA" id="ARBA00023027"/>
    </source>
</evidence>
<evidence type="ECO:0000313" key="10">
    <source>
        <dbReference type="EMBL" id="GAG66346.1"/>
    </source>
</evidence>
<dbReference type="Gene3D" id="1.10.287.610">
    <property type="entry name" value="Helix hairpin bin"/>
    <property type="match status" value="1"/>
</dbReference>
<dbReference type="SMART" id="SM00532">
    <property type="entry name" value="LIGANc"/>
    <property type="match status" value="1"/>
</dbReference>
<sequence length="242" mass="28138">MKKIKEISKKIEKLRDKIREHNYCYFVLNQPIISDEEYDELMRELVKLEKKYPELITPDSPTQRVGAPVDELKSVEHREKMLSLENAFSKDEIENFLSRIYKGLKNEEFEFVCELKIDGSATNLTYINGIFIRGTTRGNGFRGDDVTSNLKTIKSIPLRMLSLYPEGEIEIRGEVYIPISAFKLINKEKQEKELPLFAKISAVCEPTYLIPSAYINLSKDLFLLLWIAFKRLVVDFSLNRSN</sequence>
<evidence type="ECO:0000256" key="3">
    <source>
        <dbReference type="ARBA" id="ARBA00022723"/>
    </source>
</evidence>
<evidence type="ECO:0000256" key="6">
    <source>
        <dbReference type="ARBA" id="ARBA00022842"/>
    </source>
</evidence>
<keyword evidence="6" id="KW-0460">Magnesium</keyword>
<evidence type="ECO:0000256" key="4">
    <source>
        <dbReference type="ARBA" id="ARBA00022763"/>
    </source>
</evidence>
<keyword evidence="8" id="KW-0234">DNA repair</keyword>
<dbReference type="FunFam" id="1.10.287.610:FF:000002">
    <property type="entry name" value="DNA ligase"/>
    <property type="match status" value="1"/>
</dbReference>
<keyword evidence="1" id="KW-0436">Ligase</keyword>
<keyword evidence="7" id="KW-0520">NAD</keyword>
<dbReference type="EMBL" id="BART01000165">
    <property type="protein sequence ID" value="GAG66346.1"/>
    <property type="molecule type" value="Genomic_DNA"/>
</dbReference>
<evidence type="ECO:0000256" key="8">
    <source>
        <dbReference type="ARBA" id="ARBA00023204"/>
    </source>
</evidence>
<protein>
    <recommendedName>
        <fullName evidence="9">NAD-dependent DNA ligase N-terminal domain-containing protein</fullName>
    </recommendedName>
</protein>
<dbReference type="GO" id="GO:0006281">
    <property type="term" value="P:DNA repair"/>
    <property type="evidence" value="ECO:0007669"/>
    <property type="project" value="UniProtKB-KW"/>
</dbReference>
<dbReference type="SUPFAM" id="SSF56091">
    <property type="entry name" value="DNA ligase/mRNA capping enzyme, catalytic domain"/>
    <property type="match status" value="1"/>
</dbReference>
<evidence type="ECO:0000256" key="2">
    <source>
        <dbReference type="ARBA" id="ARBA00022705"/>
    </source>
</evidence>
<keyword evidence="5" id="KW-0862">Zinc</keyword>
<accession>X1B2X1</accession>
<reference evidence="10" key="1">
    <citation type="journal article" date="2014" name="Front. Microbiol.">
        <title>High frequency of phylogenetically diverse reductive dehalogenase-homologous genes in deep subseafloor sedimentary metagenomes.</title>
        <authorList>
            <person name="Kawai M."/>
            <person name="Futagami T."/>
            <person name="Toyoda A."/>
            <person name="Takaki Y."/>
            <person name="Nishi S."/>
            <person name="Hori S."/>
            <person name="Arai W."/>
            <person name="Tsubouchi T."/>
            <person name="Morono Y."/>
            <person name="Uchiyama I."/>
            <person name="Ito T."/>
            <person name="Fujiyama A."/>
            <person name="Inagaki F."/>
            <person name="Takami H."/>
        </authorList>
    </citation>
    <scope>NUCLEOTIDE SEQUENCE</scope>
    <source>
        <strain evidence="10">Expedition CK06-06</strain>
    </source>
</reference>
<evidence type="ECO:0000256" key="5">
    <source>
        <dbReference type="ARBA" id="ARBA00022833"/>
    </source>
</evidence>
<organism evidence="10">
    <name type="scientific">marine sediment metagenome</name>
    <dbReference type="NCBI Taxonomy" id="412755"/>
    <lineage>
        <taxon>unclassified sequences</taxon>
        <taxon>metagenomes</taxon>
        <taxon>ecological metagenomes</taxon>
    </lineage>
</organism>
<dbReference type="InterPro" id="IPR018239">
    <property type="entry name" value="DNA_ligase_AS"/>
</dbReference>
<dbReference type="InterPro" id="IPR013840">
    <property type="entry name" value="DNAligase_N"/>
</dbReference>
<dbReference type="PROSITE" id="PS01055">
    <property type="entry name" value="DNA_LIGASE_N1"/>
    <property type="match status" value="1"/>
</dbReference>
<keyword evidence="2" id="KW-0235">DNA replication</keyword>
<dbReference type="InterPro" id="IPR013839">
    <property type="entry name" value="DNAligase_adenylation"/>
</dbReference>
<evidence type="ECO:0000259" key="9">
    <source>
        <dbReference type="SMART" id="SM00532"/>
    </source>
</evidence>
<feature type="domain" description="NAD-dependent DNA ligase N-terminal" evidence="9">
    <location>
        <begin position="6"/>
        <end position="242"/>
    </location>
</feature>
<dbReference type="GO" id="GO:0003911">
    <property type="term" value="F:DNA ligase (NAD+) activity"/>
    <property type="evidence" value="ECO:0007669"/>
    <property type="project" value="InterPro"/>
</dbReference>
<comment type="caution">
    <text evidence="10">The sequence shown here is derived from an EMBL/GenBank/DDBJ whole genome shotgun (WGS) entry which is preliminary data.</text>
</comment>
<dbReference type="AlphaFoldDB" id="X1B2X1"/>
<name>X1B2X1_9ZZZZ</name>